<organism evidence="1 2">
    <name type="scientific">Biomphalaria pfeifferi</name>
    <name type="common">Bloodfluke planorb</name>
    <name type="synonym">Freshwater snail</name>
    <dbReference type="NCBI Taxonomy" id="112525"/>
    <lineage>
        <taxon>Eukaryota</taxon>
        <taxon>Metazoa</taxon>
        <taxon>Spiralia</taxon>
        <taxon>Lophotrochozoa</taxon>
        <taxon>Mollusca</taxon>
        <taxon>Gastropoda</taxon>
        <taxon>Heterobranchia</taxon>
        <taxon>Euthyneura</taxon>
        <taxon>Panpulmonata</taxon>
        <taxon>Hygrophila</taxon>
        <taxon>Lymnaeoidea</taxon>
        <taxon>Planorbidae</taxon>
        <taxon>Biomphalaria</taxon>
    </lineage>
</organism>
<dbReference type="AlphaFoldDB" id="A0AAD8APF9"/>
<reference evidence="1" key="1">
    <citation type="journal article" date="2023" name="PLoS Negl. Trop. Dis.">
        <title>A genome sequence for Biomphalaria pfeifferi, the major vector snail for the human-infecting parasite Schistosoma mansoni.</title>
        <authorList>
            <person name="Bu L."/>
            <person name="Lu L."/>
            <person name="Laidemitt M.R."/>
            <person name="Zhang S.M."/>
            <person name="Mutuku M."/>
            <person name="Mkoji G."/>
            <person name="Steinauer M."/>
            <person name="Loker E.S."/>
        </authorList>
    </citation>
    <scope>NUCLEOTIDE SEQUENCE</scope>
    <source>
        <strain evidence="1">KasaAsao</strain>
    </source>
</reference>
<evidence type="ECO:0000313" key="2">
    <source>
        <dbReference type="Proteomes" id="UP001233172"/>
    </source>
</evidence>
<dbReference type="Proteomes" id="UP001233172">
    <property type="component" value="Unassembled WGS sequence"/>
</dbReference>
<accession>A0AAD8APF9</accession>
<dbReference type="EMBL" id="JASAOG010000358">
    <property type="protein sequence ID" value="KAK0040062.1"/>
    <property type="molecule type" value="Genomic_DNA"/>
</dbReference>
<feature type="non-terminal residue" evidence="1">
    <location>
        <position position="1"/>
    </location>
</feature>
<gene>
    <name evidence="1" type="ORF">Bpfe_030513</name>
</gene>
<proteinExistence type="predicted"/>
<name>A0AAD8APF9_BIOPF</name>
<sequence>SCNHLISKRNNRREVCSNPQSGHLRKRSFRLISTPACAPKATFGAKEPENCAIL</sequence>
<evidence type="ECO:0000313" key="1">
    <source>
        <dbReference type="EMBL" id="KAK0040062.1"/>
    </source>
</evidence>
<keyword evidence="2" id="KW-1185">Reference proteome</keyword>
<comment type="caution">
    <text evidence="1">The sequence shown here is derived from an EMBL/GenBank/DDBJ whole genome shotgun (WGS) entry which is preliminary data.</text>
</comment>
<reference evidence="1" key="2">
    <citation type="submission" date="2023-04" db="EMBL/GenBank/DDBJ databases">
        <authorList>
            <person name="Bu L."/>
            <person name="Lu L."/>
            <person name="Laidemitt M.R."/>
            <person name="Zhang S.M."/>
            <person name="Mutuku M."/>
            <person name="Mkoji G."/>
            <person name="Steinauer M."/>
            <person name="Loker E.S."/>
        </authorList>
    </citation>
    <scope>NUCLEOTIDE SEQUENCE</scope>
    <source>
        <strain evidence="1">KasaAsao</strain>
        <tissue evidence="1">Whole Snail</tissue>
    </source>
</reference>
<protein>
    <submittedName>
        <fullName evidence="1">Uncharacterized protein</fullName>
    </submittedName>
</protein>